<dbReference type="InParanoid" id="A0A2I4D386"/>
<gene>
    <name evidence="13" type="primary">LOC106534549</name>
</gene>
<feature type="transmembrane region" description="Helical" evidence="10">
    <location>
        <begin position="202"/>
        <end position="224"/>
    </location>
</feature>
<evidence type="ECO:0000256" key="1">
    <source>
        <dbReference type="ARBA" id="ARBA00004651"/>
    </source>
</evidence>
<dbReference type="OrthoDB" id="10042731at2759"/>
<dbReference type="SUPFAM" id="SSF81321">
    <property type="entry name" value="Family A G protein-coupled receptor-like"/>
    <property type="match status" value="1"/>
</dbReference>
<dbReference type="PROSITE" id="PS00237">
    <property type="entry name" value="G_PROTEIN_RECEP_F1_1"/>
    <property type="match status" value="1"/>
</dbReference>
<comment type="subcellular location">
    <subcellularLocation>
        <location evidence="1">Cell membrane</location>
        <topology evidence="1">Multi-pass membrane protein</topology>
    </subcellularLocation>
</comment>
<dbReference type="PROSITE" id="PS50262">
    <property type="entry name" value="G_PROTEIN_RECEP_F1_2"/>
    <property type="match status" value="1"/>
</dbReference>
<keyword evidence="2" id="KW-1003">Cell membrane</keyword>
<evidence type="ECO:0000256" key="5">
    <source>
        <dbReference type="ARBA" id="ARBA00023040"/>
    </source>
</evidence>
<comment type="similarity">
    <text evidence="9">Belongs to the G-protein coupled receptor 1 family.</text>
</comment>
<evidence type="ECO:0000256" key="7">
    <source>
        <dbReference type="ARBA" id="ARBA00023170"/>
    </source>
</evidence>
<accession>A0A2I4D386</accession>
<keyword evidence="12" id="KW-1185">Reference proteome</keyword>
<evidence type="ECO:0000313" key="13">
    <source>
        <dbReference type="RefSeq" id="XP_013886689.1"/>
    </source>
</evidence>
<dbReference type="InterPro" id="IPR050569">
    <property type="entry name" value="TAAR"/>
</dbReference>
<protein>
    <submittedName>
        <fullName evidence="13">Trace amine-associated receptor 4</fullName>
    </submittedName>
</protein>
<dbReference type="GO" id="GO:0005886">
    <property type="term" value="C:plasma membrane"/>
    <property type="evidence" value="ECO:0007669"/>
    <property type="project" value="UniProtKB-SubCell"/>
</dbReference>
<evidence type="ECO:0000256" key="6">
    <source>
        <dbReference type="ARBA" id="ARBA00023136"/>
    </source>
</evidence>
<evidence type="ECO:0000256" key="3">
    <source>
        <dbReference type="ARBA" id="ARBA00022692"/>
    </source>
</evidence>
<feature type="transmembrane region" description="Helical" evidence="10">
    <location>
        <begin position="112"/>
        <end position="135"/>
    </location>
</feature>
<evidence type="ECO:0000259" key="11">
    <source>
        <dbReference type="PROSITE" id="PS50262"/>
    </source>
</evidence>
<keyword evidence="8 9" id="KW-0807">Transducer</keyword>
<dbReference type="GO" id="GO:0001594">
    <property type="term" value="F:trace-amine receptor activity"/>
    <property type="evidence" value="ECO:0007669"/>
    <property type="project" value="TreeGrafter"/>
</dbReference>
<keyword evidence="6 10" id="KW-0472">Membrane</keyword>
<proteinExistence type="inferred from homology"/>
<keyword evidence="3 9" id="KW-0812">Transmembrane</keyword>
<evidence type="ECO:0000313" key="12">
    <source>
        <dbReference type="Proteomes" id="UP000192220"/>
    </source>
</evidence>
<dbReference type="PRINTS" id="PR00237">
    <property type="entry name" value="GPCRRHODOPSN"/>
</dbReference>
<dbReference type="PANTHER" id="PTHR24249">
    <property type="entry name" value="HISTAMINE RECEPTOR-RELATED G-PROTEIN COUPLED RECEPTOR"/>
    <property type="match status" value="1"/>
</dbReference>
<evidence type="ECO:0000256" key="9">
    <source>
        <dbReference type="RuleBase" id="RU000688"/>
    </source>
</evidence>
<dbReference type="Proteomes" id="UP000192220">
    <property type="component" value="Unplaced"/>
</dbReference>
<dbReference type="RefSeq" id="XP_013886689.1">
    <property type="nucleotide sequence ID" value="XM_014031235.1"/>
</dbReference>
<organism evidence="12 13">
    <name type="scientific">Austrofundulus limnaeus</name>
    <name type="common">Annual killifish</name>
    <dbReference type="NCBI Taxonomy" id="52670"/>
    <lineage>
        <taxon>Eukaryota</taxon>
        <taxon>Metazoa</taxon>
        <taxon>Chordata</taxon>
        <taxon>Craniata</taxon>
        <taxon>Vertebrata</taxon>
        <taxon>Euteleostomi</taxon>
        <taxon>Actinopterygii</taxon>
        <taxon>Neopterygii</taxon>
        <taxon>Teleostei</taxon>
        <taxon>Neoteleostei</taxon>
        <taxon>Acanthomorphata</taxon>
        <taxon>Ovalentaria</taxon>
        <taxon>Atherinomorphae</taxon>
        <taxon>Cyprinodontiformes</taxon>
        <taxon>Rivulidae</taxon>
        <taxon>Austrofundulus</taxon>
    </lineage>
</organism>
<evidence type="ECO:0000256" key="4">
    <source>
        <dbReference type="ARBA" id="ARBA00022989"/>
    </source>
</evidence>
<dbReference type="InterPro" id="IPR000276">
    <property type="entry name" value="GPCR_Rhodpsn"/>
</dbReference>
<dbReference type="InterPro" id="IPR017452">
    <property type="entry name" value="GPCR_Rhodpsn_7TM"/>
</dbReference>
<name>A0A2I4D386_AUSLI</name>
<dbReference type="Gene3D" id="1.20.1070.10">
    <property type="entry name" value="Rhodopsin 7-helix transmembrane proteins"/>
    <property type="match status" value="1"/>
</dbReference>
<feature type="domain" description="G-protein coupled receptors family 1 profile" evidence="11">
    <location>
        <begin position="1"/>
        <end position="217"/>
    </location>
</feature>
<sequence length="247" mass="27794">MPLEILISSSCWLLGDIICVLSYCIMCQIISTSVGNIVFVSIDRYIAIGDPLHYATRITLAKVKCCICLCWLSAASCVLFYMKDELIQPGRSRSCFGECKVVTNYIMGTFDLIVNFICPVTVIIVLYMRVFVVVVSQARAMRSHTTAAALQKSGILKTKKSELKAARTLGVLVFVFLLCFCPYYCVFFAVSDEPDASSNVYTIFLFYLNSCLNPVIYTLFYPWFRKCIKLIVTLQILRPGSCETKIL</sequence>
<keyword evidence="7 9" id="KW-0675">Receptor</keyword>
<reference evidence="13" key="1">
    <citation type="submission" date="2025-08" db="UniProtKB">
        <authorList>
            <consortium name="RefSeq"/>
        </authorList>
    </citation>
    <scope>IDENTIFICATION</scope>
    <source>
        <strain evidence="13">Quisiro</strain>
        <tissue evidence="13">Liver</tissue>
    </source>
</reference>
<dbReference type="GeneID" id="106534549"/>
<keyword evidence="4 10" id="KW-1133">Transmembrane helix</keyword>
<dbReference type="PANTHER" id="PTHR24249:SF381">
    <property type="entry name" value="TRACE AMINE ASSOCIATED RECEPTOR 19P-RELATED"/>
    <property type="match status" value="1"/>
</dbReference>
<dbReference type="FunCoup" id="A0A2I4D386">
    <property type="interactions" value="6"/>
</dbReference>
<dbReference type="Pfam" id="PF00001">
    <property type="entry name" value="7tm_1"/>
    <property type="match status" value="1"/>
</dbReference>
<dbReference type="AlphaFoldDB" id="A0A2I4D386"/>
<evidence type="ECO:0000256" key="8">
    <source>
        <dbReference type="ARBA" id="ARBA00023224"/>
    </source>
</evidence>
<evidence type="ECO:0000256" key="2">
    <source>
        <dbReference type="ARBA" id="ARBA00022475"/>
    </source>
</evidence>
<evidence type="ECO:0000256" key="10">
    <source>
        <dbReference type="SAM" id="Phobius"/>
    </source>
</evidence>
<dbReference type="KEGG" id="alim:106534549"/>
<feature type="transmembrane region" description="Helical" evidence="10">
    <location>
        <begin position="20"/>
        <end position="42"/>
    </location>
</feature>
<feature type="transmembrane region" description="Helical" evidence="10">
    <location>
        <begin position="63"/>
        <end position="82"/>
    </location>
</feature>
<feature type="transmembrane region" description="Helical" evidence="10">
    <location>
        <begin position="169"/>
        <end position="190"/>
    </location>
</feature>
<keyword evidence="5 9" id="KW-0297">G-protein coupled receptor</keyword>